<dbReference type="EMBL" id="MN062716">
    <property type="protein sequence ID" value="QDP45236.1"/>
    <property type="molecule type" value="Genomic_DNA"/>
</dbReference>
<dbReference type="GO" id="GO:0008270">
    <property type="term" value="F:zinc ion binding"/>
    <property type="evidence" value="ECO:0007669"/>
    <property type="project" value="InterPro"/>
</dbReference>
<dbReference type="GeneID" id="77939153"/>
<dbReference type="RefSeq" id="YP_010663135.1">
    <property type="nucleotide sequence ID" value="NC_070892.1"/>
</dbReference>
<feature type="region of interest" description="Disordered" evidence="1">
    <location>
        <begin position="80"/>
        <end position="113"/>
    </location>
</feature>
<dbReference type="InterPro" id="IPR003615">
    <property type="entry name" value="HNH_nuc"/>
</dbReference>
<dbReference type="GO" id="GO:0003676">
    <property type="term" value="F:nucleic acid binding"/>
    <property type="evidence" value="ECO:0007669"/>
    <property type="project" value="InterPro"/>
</dbReference>
<gene>
    <name evidence="3" type="primary">74</name>
    <name evidence="3" type="ORF">SEA_MAYWEATHER_74</name>
</gene>
<dbReference type="SMART" id="SM00507">
    <property type="entry name" value="HNHc"/>
    <property type="match status" value="1"/>
</dbReference>
<accession>A0A516KU83</accession>
<evidence type="ECO:0000259" key="2">
    <source>
        <dbReference type="SMART" id="SM00507"/>
    </source>
</evidence>
<dbReference type="Pfam" id="PF01844">
    <property type="entry name" value="HNH"/>
    <property type="match status" value="1"/>
</dbReference>
<evidence type="ECO:0000256" key="1">
    <source>
        <dbReference type="SAM" id="MobiDB-lite"/>
    </source>
</evidence>
<sequence length="113" mass="12763">MWQSRDDSLPRSTRRRIRRRGRCEAVVQQWDKKTGTKISVICNRPVPAGTGGVDHIIPRAEGGTNADDNLQLLCEDHHSVKSKAESARGRARYQKRGRYDPGAHPAYLDSGRR</sequence>
<name>A0A516KU83_9CAUD</name>
<organism evidence="3 4">
    <name type="scientific">Gordonia phage Mayweather</name>
    <dbReference type="NCBI Taxonomy" id="2590931"/>
    <lineage>
        <taxon>Viruses</taxon>
        <taxon>Duplodnaviria</taxon>
        <taxon>Heunggongvirae</taxon>
        <taxon>Uroviricota</taxon>
        <taxon>Caudoviricetes</taxon>
        <taxon>Ponsvirus</taxon>
        <taxon>Ponsvirus mayweather</taxon>
    </lineage>
</organism>
<evidence type="ECO:0000313" key="3">
    <source>
        <dbReference type="EMBL" id="QDP45236.1"/>
    </source>
</evidence>
<protein>
    <submittedName>
        <fullName evidence="3">HNH endonuclease</fullName>
    </submittedName>
</protein>
<evidence type="ECO:0000313" key="4">
    <source>
        <dbReference type="Proteomes" id="UP000320787"/>
    </source>
</evidence>
<reference evidence="3 4" key="1">
    <citation type="submission" date="2019-06" db="EMBL/GenBank/DDBJ databases">
        <authorList>
            <person name="Anderson T.C."/>
            <person name="Ballou V.G."/>
            <person name="Berkey V.K."/>
            <person name="Bonaccorso K.R."/>
            <person name="Busby L.B."/>
            <person name="Carey D.A."/>
            <person name="Cutaia C."/>
            <person name="Dalenburg J."/>
            <person name="Diaz-Ramirez E."/>
            <person name="Holmes K.J."/>
            <person name="Liner T.A."/>
            <person name="McGrew S.T."/>
            <person name="Meares D.P."/>
            <person name="Mordente R.E."/>
            <person name="Pietrzak P.A."/>
            <person name="Shirley O.A."/>
            <person name="Slimani Z."/>
            <person name="Smith A.M."/>
            <person name="Wallace S.D."/>
            <person name="Wright Y.S."/>
            <person name="Williams D.C."/>
            <person name="Garlena R.A."/>
            <person name="Russell D.A."/>
            <person name="Pope W.H."/>
            <person name="Jacobs-Sera D."/>
            <person name="Hatfull G.F."/>
        </authorList>
    </citation>
    <scope>NUCLEOTIDE SEQUENCE [LARGE SCALE GENOMIC DNA]</scope>
</reference>
<proteinExistence type="predicted"/>
<dbReference type="Gene3D" id="1.10.30.50">
    <property type="match status" value="1"/>
</dbReference>
<feature type="region of interest" description="Disordered" evidence="1">
    <location>
        <begin position="1"/>
        <end position="20"/>
    </location>
</feature>
<keyword evidence="3" id="KW-0378">Hydrolase</keyword>
<keyword evidence="3" id="KW-0540">Nuclease</keyword>
<keyword evidence="3" id="KW-0255">Endonuclease</keyword>
<dbReference type="CDD" id="cd00085">
    <property type="entry name" value="HNHc"/>
    <property type="match status" value="1"/>
</dbReference>
<dbReference type="GO" id="GO:0004519">
    <property type="term" value="F:endonuclease activity"/>
    <property type="evidence" value="ECO:0007669"/>
    <property type="project" value="UniProtKB-KW"/>
</dbReference>
<dbReference type="Proteomes" id="UP000320787">
    <property type="component" value="Segment"/>
</dbReference>
<keyword evidence="4" id="KW-1185">Reference proteome</keyword>
<dbReference type="InterPro" id="IPR002711">
    <property type="entry name" value="HNH"/>
</dbReference>
<feature type="domain" description="HNH nuclease" evidence="2">
    <location>
        <begin position="31"/>
        <end position="79"/>
    </location>
</feature>
<dbReference type="KEGG" id="vg:77939153"/>